<comment type="caution">
    <text evidence="1">The sequence shown here is derived from an EMBL/GenBank/DDBJ whole genome shotgun (WGS) entry which is preliminary data.</text>
</comment>
<evidence type="ECO:0000313" key="2">
    <source>
        <dbReference type="Proteomes" id="UP000604341"/>
    </source>
</evidence>
<dbReference type="RefSeq" id="WP_189070691.1">
    <property type="nucleotide sequence ID" value="NZ_BMPE01000023.1"/>
</dbReference>
<organism evidence="1 2">
    <name type="scientific">Deinococcus radiotolerans</name>
    <dbReference type="NCBI Taxonomy" id="1309407"/>
    <lineage>
        <taxon>Bacteria</taxon>
        <taxon>Thermotogati</taxon>
        <taxon>Deinococcota</taxon>
        <taxon>Deinococci</taxon>
        <taxon>Deinococcales</taxon>
        <taxon>Deinococcaceae</taxon>
        <taxon>Deinococcus</taxon>
    </lineage>
</organism>
<gene>
    <name evidence="1" type="ORF">GCM10010844_39370</name>
</gene>
<proteinExistence type="predicted"/>
<dbReference type="Proteomes" id="UP000604341">
    <property type="component" value="Unassembled WGS sequence"/>
</dbReference>
<keyword evidence="2" id="KW-1185">Reference proteome</keyword>
<evidence type="ECO:0000313" key="1">
    <source>
        <dbReference type="EMBL" id="GGL16595.1"/>
    </source>
</evidence>
<protein>
    <submittedName>
        <fullName evidence="1">Uncharacterized protein</fullName>
    </submittedName>
</protein>
<reference evidence="2" key="1">
    <citation type="journal article" date="2019" name="Int. J. Syst. Evol. Microbiol.">
        <title>The Global Catalogue of Microorganisms (GCM) 10K type strain sequencing project: providing services to taxonomists for standard genome sequencing and annotation.</title>
        <authorList>
            <consortium name="The Broad Institute Genomics Platform"/>
            <consortium name="The Broad Institute Genome Sequencing Center for Infectious Disease"/>
            <person name="Wu L."/>
            <person name="Ma J."/>
        </authorList>
    </citation>
    <scope>NUCLEOTIDE SEQUENCE [LARGE SCALE GENOMIC DNA]</scope>
    <source>
        <strain evidence="2">JCM 19173</strain>
    </source>
</reference>
<accession>A0ABQ2FQG5</accession>
<dbReference type="EMBL" id="BMPE01000023">
    <property type="protein sequence ID" value="GGL16595.1"/>
    <property type="molecule type" value="Genomic_DNA"/>
</dbReference>
<sequence>MSVRRVIDGLEDVLVQAQQLPNVAVLVVVVRTDPNPDEDVDRVHAFVHAPAGQALLLDATRALVDREANPLTRQGPP</sequence>
<name>A0ABQ2FQG5_9DEIO</name>